<accession>A0A6G0XM68</accession>
<comment type="caution">
    <text evidence="3">The sequence shown here is derived from an EMBL/GenBank/DDBJ whole genome shotgun (WGS) entry which is preliminary data.</text>
</comment>
<reference evidence="3 4" key="1">
    <citation type="submission" date="2019-07" db="EMBL/GenBank/DDBJ databases">
        <title>Genomics analysis of Aphanomyces spp. identifies a new class of oomycete effector associated with host adaptation.</title>
        <authorList>
            <person name="Gaulin E."/>
        </authorList>
    </citation>
    <scope>NUCLEOTIDE SEQUENCE [LARGE SCALE GENOMIC DNA]</scope>
    <source>
        <strain evidence="3 4">ATCC 201684</strain>
    </source>
</reference>
<proteinExistence type="predicted"/>
<evidence type="ECO:0000313" key="4">
    <source>
        <dbReference type="Proteomes" id="UP000481153"/>
    </source>
</evidence>
<dbReference type="Pfam" id="PF05649">
    <property type="entry name" value="Peptidase_M13_N"/>
    <property type="match status" value="1"/>
</dbReference>
<evidence type="ECO:0000313" key="3">
    <source>
        <dbReference type="EMBL" id="KAF0741510.1"/>
    </source>
</evidence>
<dbReference type="Gene3D" id="1.10.1380.10">
    <property type="entry name" value="Neutral endopeptidase , domain2"/>
    <property type="match status" value="1"/>
</dbReference>
<feature type="domain" description="Peptidase M13 N-terminal" evidence="2">
    <location>
        <begin position="2"/>
        <end position="284"/>
    </location>
</feature>
<dbReference type="InterPro" id="IPR008753">
    <property type="entry name" value="Peptidase_M13_N"/>
</dbReference>
<dbReference type="InterPro" id="IPR042089">
    <property type="entry name" value="Peptidase_M13_dom_2"/>
</dbReference>
<dbReference type="SUPFAM" id="SSF55486">
    <property type="entry name" value="Metalloproteases ('zincins'), catalytic domain"/>
    <property type="match status" value="1"/>
</dbReference>
<evidence type="ECO:0000259" key="2">
    <source>
        <dbReference type="Pfam" id="PF05649"/>
    </source>
</evidence>
<sequence>MLYVKGDDRDATMNTLFALQSPLPLTSKERYLDENLWSTIEADYKMYISTLFKLVGRSPEEASDAAMKTIGFEKTLARSMLSTLESLLVQASREDYFPFSLFDAATRFPLSVGPLLDTFGLNTTGTEPITPGNRIVFYDLSYFDKIEALLHATSLDDLKTVIEYRLLQVSAPYLSSHFEKAHWAFFEQKLKGKTSPPSRASKCTEDAGGQATKESPGGLLHDLLGAYYLKERWPTERADKSMEYVQELTASAKASIQNADWVDEWTRTNALNKLAKIDFQLGGPGMPQLYPNL</sequence>
<gene>
    <name evidence="3" type="ORF">Ae201684_003195</name>
</gene>
<dbReference type="PROSITE" id="PS51885">
    <property type="entry name" value="NEPRILYSIN"/>
    <property type="match status" value="1"/>
</dbReference>
<dbReference type="Gene3D" id="3.40.390.10">
    <property type="entry name" value="Collagenase (Catalytic Domain)"/>
    <property type="match status" value="1"/>
</dbReference>
<protein>
    <recommendedName>
        <fullName evidence="2">Peptidase M13 N-terminal domain-containing protein</fullName>
    </recommendedName>
</protein>
<dbReference type="GO" id="GO:0006508">
    <property type="term" value="P:proteolysis"/>
    <property type="evidence" value="ECO:0007669"/>
    <property type="project" value="InterPro"/>
</dbReference>
<dbReference type="InterPro" id="IPR024079">
    <property type="entry name" value="MetalloPept_cat_dom_sf"/>
</dbReference>
<feature type="region of interest" description="Disordered" evidence="1">
    <location>
        <begin position="192"/>
        <end position="215"/>
    </location>
</feature>
<dbReference type="AlphaFoldDB" id="A0A6G0XM68"/>
<evidence type="ECO:0000256" key="1">
    <source>
        <dbReference type="SAM" id="MobiDB-lite"/>
    </source>
</evidence>
<dbReference type="VEuPathDB" id="FungiDB:AeMF1_000404"/>
<keyword evidence="4" id="KW-1185">Reference proteome</keyword>
<name>A0A6G0XM68_9STRA</name>
<dbReference type="InterPro" id="IPR000718">
    <property type="entry name" value="Peptidase_M13"/>
</dbReference>
<dbReference type="Proteomes" id="UP000481153">
    <property type="component" value="Unassembled WGS sequence"/>
</dbReference>
<organism evidence="3 4">
    <name type="scientific">Aphanomyces euteiches</name>
    <dbReference type="NCBI Taxonomy" id="100861"/>
    <lineage>
        <taxon>Eukaryota</taxon>
        <taxon>Sar</taxon>
        <taxon>Stramenopiles</taxon>
        <taxon>Oomycota</taxon>
        <taxon>Saprolegniomycetes</taxon>
        <taxon>Saprolegniales</taxon>
        <taxon>Verrucalvaceae</taxon>
        <taxon>Aphanomyces</taxon>
    </lineage>
</organism>
<dbReference type="EMBL" id="VJMJ01000036">
    <property type="protein sequence ID" value="KAF0741510.1"/>
    <property type="molecule type" value="Genomic_DNA"/>
</dbReference>
<dbReference type="GO" id="GO:0004222">
    <property type="term" value="F:metalloendopeptidase activity"/>
    <property type="evidence" value="ECO:0007669"/>
    <property type="project" value="InterPro"/>
</dbReference>